<protein>
    <submittedName>
        <fullName evidence="6">LysR family transcriptional regulator</fullName>
    </submittedName>
</protein>
<dbReference type="PROSITE" id="PS50931">
    <property type="entry name" value="HTH_LYSR"/>
    <property type="match status" value="1"/>
</dbReference>
<dbReference type="Proteomes" id="UP001155587">
    <property type="component" value="Unassembled WGS sequence"/>
</dbReference>
<dbReference type="AlphaFoldDB" id="A0A9X3HUV9"/>
<dbReference type="SUPFAM" id="SSF46785">
    <property type="entry name" value="Winged helix' DNA-binding domain"/>
    <property type="match status" value="1"/>
</dbReference>
<sequence length="302" mass="33788">MDTNKLMGLLPDIAAFVVVVESGSFTAASQRLGVTPSGVSRQVSRLESALATDLLERTTRKQVTTDAGKAVYEFGKKIMEAATDISVITSQGDQEITGELRIAAPKAFSRHILEPLLLSFLRQCPKVKLRLFVSDDFVDPFGHNLDIVFELTHSPRENLVAKNLGNIKTVLCASKTYLQSNGVPFEPNQLLQHQCLFLNESPNDNQWVFTRDDDVVKVQVDGRFSVNHSEMRLNAVQQDFGIGVFPEFVVREALLKGDVLPVLPDWKINSRYQGLVVMQFPQSKYMPARRRAFIDYIVDAMA</sequence>
<feature type="domain" description="HTH lysR-type" evidence="5">
    <location>
        <begin position="1"/>
        <end position="65"/>
    </location>
</feature>
<name>A0A9X3HUV9_9VIBR</name>
<dbReference type="GO" id="GO:0003700">
    <property type="term" value="F:DNA-binding transcription factor activity"/>
    <property type="evidence" value="ECO:0007669"/>
    <property type="project" value="InterPro"/>
</dbReference>
<dbReference type="InterPro" id="IPR005119">
    <property type="entry name" value="LysR_subst-bd"/>
</dbReference>
<dbReference type="SUPFAM" id="SSF53850">
    <property type="entry name" value="Periplasmic binding protein-like II"/>
    <property type="match status" value="1"/>
</dbReference>
<evidence type="ECO:0000256" key="4">
    <source>
        <dbReference type="ARBA" id="ARBA00023163"/>
    </source>
</evidence>
<dbReference type="PANTHER" id="PTHR30537">
    <property type="entry name" value="HTH-TYPE TRANSCRIPTIONAL REGULATOR"/>
    <property type="match status" value="1"/>
</dbReference>
<evidence type="ECO:0000313" key="7">
    <source>
        <dbReference type="Proteomes" id="UP001155587"/>
    </source>
</evidence>
<keyword evidence="7" id="KW-1185">Reference proteome</keyword>
<accession>A0A9X3HUV9</accession>
<keyword evidence="3" id="KW-0238">DNA-binding</keyword>
<dbReference type="Pfam" id="PF03466">
    <property type="entry name" value="LysR_substrate"/>
    <property type="match status" value="1"/>
</dbReference>
<organism evidence="6 7">
    <name type="scientific">Vibrio qingdaonensis</name>
    <dbReference type="NCBI Taxonomy" id="2829491"/>
    <lineage>
        <taxon>Bacteria</taxon>
        <taxon>Pseudomonadati</taxon>
        <taxon>Pseudomonadota</taxon>
        <taxon>Gammaproteobacteria</taxon>
        <taxon>Vibrionales</taxon>
        <taxon>Vibrionaceae</taxon>
        <taxon>Vibrio</taxon>
    </lineage>
</organism>
<dbReference type="Pfam" id="PF00126">
    <property type="entry name" value="HTH_1"/>
    <property type="match status" value="1"/>
</dbReference>
<dbReference type="InterPro" id="IPR000847">
    <property type="entry name" value="LysR_HTH_N"/>
</dbReference>
<dbReference type="FunFam" id="1.10.10.10:FF:000001">
    <property type="entry name" value="LysR family transcriptional regulator"/>
    <property type="match status" value="1"/>
</dbReference>
<dbReference type="EMBL" id="JAKRRY010000001">
    <property type="protein sequence ID" value="MCW8344644.1"/>
    <property type="molecule type" value="Genomic_DNA"/>
</dbReference>
<dbReference type="Gene3D" id="3.40.190.290">
    <property type="match status" value="1"/>
</dbReference>
<dbReference type="Gene3D" id="1.10.10.10">
    <property type="entry name" value="Winged helix-like DNA-binding domain superfamily/Winged helix DNA-binding domain"/>
    <property type="match status" value="1"/>
</dbReference>
<comment type="caution">
    <text evidence="6">The sequence shown here is derived from an EMBL/GenBank/DDBJ whole genome shotgun (WGS) entry which is preliminary data.</text>
</comment>
<dbReference type="InterPro" id="IPR036388">
    <property type="entry name" value="WH-like_DNA-bd_sf"/>
</dbReference>
<dbReference type="RefSeq" id="WP_265673073.1">
    <property type="nucleotide sequence ID" value="NZ_JAKRRY010000001.1"/>
</dbReference>
<dbReference type="InterPro" id="IPR058163">
    <property type="entry name" value="LysR-type_TF_proteobact-type"/>
</dbReference>
<evidence type="ECO:0000259" key="5">
    <source>
        <dbReference type="PROSITE" id="PS50931"/>
    </source>
</evidence>
<proteinExistence type="inferred from homology"/>
<evidence type="ECO:0000256" key="3">
    <source>
        <dbReference type="ARBA" id="ARBA00023125"/>
    </source>
</evidence>
<evidence type="ECO:0000256" key="2">
    <source>
        <dbReference type="ARBA" id="ARBA00023015"/>
    </source>
</evidence>
<keyword evidence="2" id="KW-0805">Transcription regulation</keyword>
<keyword evidence="4" id="KW-0804">Transcription</keyword>
<dbReference type="GO" id="GO:0043565">
    <property type="term" value="F:sequence-specific DNA binding"/>
    <property type="evidence" value="ECO:0007669"/>
    <property type="project" value="TreeGrafter"/>
</dbReference>
<reference evidence="6" key="1">
    <citation type="submission" date="2022-02" db="EMBL/GenBank/DDBJ databases">
        <title>Vibrio sp. nov, a new bacterium isolated from seawater.</title>
        <authorList>
            <person name="Yuan Y."/>
        </authorList>
    </citation>
    <scope>NUCLEOTIDE SEQUENCE</scope>
    <source>
        <strain evidence="6">ZSDZ65</strain>
    </source>
</reference>
<evidence type="ECO:0000256" key="1">
    <source>
        <dbReference type="ARBA" id="ARBA00009437"/>
    </source>
</evidence>
<dbReference type="InterPro" id="IPR036390">
    <property type="entry name" value="WH_DNA-bd_sf"/>
</dbReference>
<comment type="similarity">
    <text evidence="1">Belongs to the LysR transcriptional regulatory family.</text>
</comment>
<evidence type="ECO:0000313" key="6">
    <source>
        <dbReference type="EMBL" id="MCW8344644.1"/>
    </source>
</evidence>
<dbReference type="GO" id="GO:0006351">
    <property type="term" value="P:DNA-templated transcription"/>
    <property type="evidence" value="ECO:0007669"/>
    <property type="project" value="TreeGrafter"/>
</dbReference>
<dbReference type="CDD" id="cd08422">
    <property type="entry name" value="PBP2_CrgA_like"/>
    <property type="match status" value="1"/>
</dbReference>
<dbReference type="PANTHER" id="PTHR30537:SF5">
    <property type="entry name" value="HTH-TYPE TRANSCRIPTIONAL ACTIVATOR TTDR-RELATED"/>
    <property type="match status" value="1"/>
</dbReference>
<gene>
    <name evidence="6" type="ORF">MD535_01205</name>
</gene>